<gene>
    <name evidence="1" type="ORF">C2G38_2221691</name>
</gene>
<keyword evidence="2" id="KW-1185">Reference proteome</keyword>
<comment type="caution">
    <text evidence="1">The sequence shown here is derived from an EMBL/GenBank/DDBJ whole genome shotgun (WGS) entry which is preliminary data.</text>
</comment>
<accession>A0A397U380</accession>
<name>A0A397U380_9GLOM</name>
<proteinExistence type="predicted"/>
<sequence length="184" mass="20984">MATDTYFSSLEGTLLDDLVDKSLLSEQEAMRTEADRMTLVYQDCLFEKKALCPIDTKRWILSNRITSLPYGLWRIQAYKNFISNEISSELAEERALSIKLSKKYQNENQAEKLLAHAEKNVIHAKKEVILSYYQFGKADAEKLKELLKIPTPLCTAQNKIVADIKKLLPSNTSINVIKKRIATA</sequence>
<dbReference type="Proteomes" id="UP000266673">
    <property type="component" value="Unassembled WGS sequence"/>
</dbReference>
<protein>
    <submittedName>
        <fullName evidence="1">Uncharacterized protein</fullName>
    </submittedName>
</protein>
<evidence type="ECO:0000313" key="1">
    <source>
        <dbReference type="EMBL" id="RIB04682.1"/>
    </source>
</evidence>
<evidence type="ECO:0000313" key="2">
    <source>
        <dbReference type="Proteomes" id="UP000266673"/>
    </source>
</evidence>
<dbReference type="EMBL" id="QKWP01002129">
    <property type="protein sequence ID" value="RIB04682.1"/>
    <property type="molecule type" value="Genomic_DNA"/>
</dbReference>
<dbReference type="OrthoDB" id="2373501at2759"/>
<organism evidence="1 2">
    <name type="scientific">Gigaspora rosea</name>
    <dbReference type="NCBI Taxonomy" id="44941"/>
    <lineage>
        <taxon>Eukaryota</taxon>
        <taxon>Fungi</taxon>
        <taxon>Fungi incertae sedis</taxon>
        <taxon>Mucoromycota</taxon>
        <taxon>Glomeromycotina</taxon>
        <taxon>Glomeromycetes</taxon>
        <taxon>Diversisporales</taxon>
        <taxon>Gigasporaceae</taxon>
        <taxon>Gigaspora</taxon>
    </lineage>
</organism>
<reference evidence="1 2" key="1">
    <citation type="submission" date="2018-06" db="EMBL/GenBank/DDBJ databases">
        <title>Comparative genomics reveals the genomic features of Rhizophagus irregularis, R. cerebriforme, R. diaphanum and Gigaspora rosea, and their symbiotic lifestyle signature.</title>
        <authorList>
            <person name="Morin E."/>
            <person name="San Clemente H."/>
            <person name="Chen E.C.H."/>
            <person name="De La Providencia I."/>
            <person name="Hainaut M."/>
            <person name="Kuo A."/>
            <person name="Kohler A."/>
            <person name="Murat C."/>
            <person name="Tang N."/>
            <person name="Roy S."/>
            <person name="Loubradou J."/>
            <person name="Henrissat B."/>
            <person name="Grigoriev I.V."/>
            <person name="Corradi N."/>
            <person name="Roux C."/>
            <person name="Martin F.M."/>
        </authorList>
    </citation>
    <scope>NUCLEOTIDE SEQUENCE [LARGE SCALE GENOMIC DNA]</scope>
    <source>
        <strain evidence="1 2">DAOM 194757</strain>
    </source>
</reference>
<dbReference type="AlphaFoldDB" id="A0A397U380"/>